<dbReference type="Proteomes" id="UP000245466">
    <property type="component" value="Unassembled WGS sequence"/>
</dbReference>
<keyword evidence="1" id="KW-0732">Signal</keyword>
<dbReference type="RefSeq" id="WP_116544566.1">
    <property type="nucleotide sequence ID" value="NZ_QEKI01000013.1"/>
</dbReference>
<dbReference type="OrthoDB" id="9824115at2"/>
<organism evidence="2 3">
    <name type="scientific">Pontibacter virosus</name>
    <dbReference type="NCBI Taxonomy" id="1765052"/>
    <lineage>
        <taxon>Bacteria</taxon>
        <taxon>Pseudomonadati</taxon>
        <taxon>Bacteroidota</taxon>
        <taxon>Cytophagia</taxon>
        <taxon>Cytophagales</taxon>
        <taxon>Hymenobacteraceae</taxon>
        <taxon>Pontibacter</taxon>
    </lineage>
</organism>
<gene>
    <name evidence="2" type="ORF">C8E01_11354</name>
</gene>
<reference evidence="2 3" key="1">
    <citation type="submission" date="2018-04" db="EMBL/GenBank/DDBJ databases">
        <title>Genomic Encyclopedia of Type Strains, Phase IV (KMG-IV): sequencing the most valuable type-strain genomes for metagenomic binning, comparative biology and taxonomic classification.</title>
        <authorList>
            <person name="Goeker M."/>
        </authorList>
    </citation>
    <scope>NUCLEOTIDE SEQUENCE [LARGE SCALE GENOMIC DNA]</scope>
    <source>
        <strain evidence="2 3">DSM 100231</strain>
    </source>
</reference>
<dbReference type="AlphaFoldDB" id="A0A2U1AS05"/>
<dbReference type="EMBL" id="QEKI01000013">
    <property type="protein sequence ID" value="PVY39067.1"/>
    <property type="molecule type" value="Genomic_DNA"/>
</dbReference>
<evidence type="ECO:0000313" key="3">
    <source>
        <dbReference type="Proteomes" id="UP000245466"/>
    </source>
</evidence>
<keyword evidence="3" id="KW-1185">Reference proteome</keyword>
<name>A0A2U1AS05_9BACT</name>
<protein>
    <submittedName>
        <fullName evidence="2">Uncharacterized protein</fullName>
    </submittedName>
</protein>
<accession>A0A2U1AS05</accession>
<comment type="caution">
    <text evidence="2">The sequence shown here is derived from an EMBL/GenBank/DDBJ whole genome shotgun (WGS) entry which is preliminary data.</text>
</comment>
<feature type="signal peptide" evidence="1">
    <location>
        <begin position="1"/>
        <end position="20"/>
    </location>
</feature>
<sequence>MKKLYKSCLILACLSFSLYSCDTNKEKDEVLPTQEEIDYIVINANTTDLPVKPGTIAEIDGAFAYRENHYITSVPHRFTIDKKYFWAHYSGQDKKMPDLPLHGSKINGEAMCMNGLTGCDDVRPSTLWNFYGPQAQDRKLKWEYLNRDKSKGYRVEMTNIPTPATVTELPDRILWEENIDFQFERNSAADSIIIALLFVPKDKIDNILPFPVIGGTRSWIFPAKSNESSLTMKKEALQSMGQQSGFPTENDSVFVNVMTSRHVIKNIDNKKMLISYTINDIRPVVLERKID</sequence>
<evidence type="ECO:0000256" key="1">
    <source>
        <dbReference type="SAM" id="SignalP"/>
    </source>
</evidence>
<evidence type="ECO:0000313" key="2">
    <source>
        <dbReference type="EMBL" id="PVY39067.1"/>
    </source>
</evidence>
<feature type="chain" id="PRO_5015476868" evidence="1">
    <location>
        <begin position="21"/>
        <end position="291"/>
    </location>
</feature>
<dbReference type="PROSITE" id="PS51257">
    <property type="entry name" value="PROKAR_LIPOPROTEIN"/>
    <property type="match status" value="1"/>
</dbReference>
<proteinExistence type="predicted"/>